<accession>A0ABD3PS05</accession>
<keyword evidence="3" id="KW-1185">Reference proteome</keyword>
<evidence type="ECO:0000313" key="2">
    <source>
        <dbReference type="EMBL" id="KAL3790504.1"/>
    </source>
</evidence>
<feature type="compositionally biased region" description="Polar residues" evidence="1">
    <location>
        <begin position="56"/>
        <end position="65"/>
    </location>
</feature>
<evidence type="ECO:0000313" key="3">
    <source>
        <dbReference type="Proteomes" id="UP001530400"/>
    </source>
</evidence>
<name>A0ABD3PS05_9STRA</name>
<reference evidence="2 3" key="1">
    <citation type="submission" date="2024-10" db="EMBL/GenBank/DDBJ databases">
        <title>Updated reference genomes for cyclostephanoid diatoms.</title>
        <authorList>
            <person name="Roberts W.R."/>
            <person name="Alverson A.J."/>
        </authorList>
    </citation>
    <scope>NUCLEOTIDE SEQUENCE [LARGE SCALE GENOMIC DNA]</scope>
    <source>
        <strain evidence="2 3">AJA010-31</strain>
    </source>
</reference>
<protein>
    <submittedName>
        <fullName evidence="2">Uncharacterized protein</fullName>
    </submittedName>
</protein>
<comment type="caution">
    <text evidence="2">The sequence shown here is derived from an EMBL/GenBank/DDBJ whole genome shotgun (WGS) entry which is preliminary data.</text>
</comment>
<sequence>MYGAATEQWGTKSSESPTNPPSASLTASPSNKQISSSPVTAYPSDFQHNLRPKTSLYPTTRPTSSPTFDILLWKEGNPNPNSVEEWKVYFGHDLRQDVTQCRDP</sequence>
<feature type="compositionally biased region" description="Polar residues" evidence="1">
    <location>
        <begin position="8"/>
        <end position="39"/>
    </location>
</feature>
<dbReference type="Proteomes" id="UP001530400">
    <property type="component" value="Unassembled WGS sequence"/>
</dbReference>
<dbReference type="AlphaFoldDB" id="A0ABD3PS05"/>
<evidence type="ECO:0000256" key="1">
    <source>
        <dbReference type="SAM" id="MobiDB-lite"/>
    </source>
</evidence>
<organism evidence="2 3">
    <name type="scientific">Cyclotella atomus</name>
    <dbReference type="NCBI Taxonomy" id="382360"/>
    <lineage>
        <taxon>Eukaryota</taxon>
        <taxon>Sar</taxon>
        <taxon>Stramenopiles</taxon>
        <taxon>Ochrophyta</taxon>
        <taxon>Bacillariophyta</taxon>
        <taxon>Coscinodiscophyceae</taxon>
        <taxon>Thalassiosirophycidae</taxon>
        <taxon>Stephanodiscales</taxon>
        <taxon>Stephanodiscaceae</taxon>
        <taxon>Cyclotella</taxon>
    </lineage>
</organism>
<proteinExistence type="predicted"/>
<dbReference type="EMBL" id="JALLPJ020000498">
    <property type="protein sequence ID" value="KAL3790504.1"/>
    <property type="molecule type" value="Genomic_DNA"/>
</dbReference>
<gene>
    <name evidence="2" type="ORF">ACHAWO_010635</name>
</gene>
<feature type="region of interest" description="Disordered" evidence="1">
    <location>
        <begin position="1"/>
        <end position="65"/>
    </location>
</feature>